<dbReference type="EMBL" id="KN831964">
    <property type="protein sequence ID" value="KIO06011.1"/>
    <property type="molecule type" value="Genomic_DNA"/>
</dbReference>
<dbReference type="InParanoid" id="A0A0C3PD55"/>
<dbReference type="STRING" id="870435.A0A0C3PD55"/>
<evidence type="ECO:0000313" key="3">
    <source>
        <dbReference type="Proteomes" id="UP000054217"/>
    </source>
</evidence>
<name>A0A0C3PD55_PISTI</name>
<gene>
    <name evidence="2" type="ORF">M404DRAFT_8850</name>
</gene>
<proteinExistence type="predicted"/>
<protein>
    <submittedName>
        <fullName evidence="2">Uncharacterized protein</fullName>
    </submittedName>
</protein>
<feature type="compositionally biased region" description="Basic and acidic residues" evidence="1">
    <location>
        <begin position="193"/>
        <end position="205"/>
    </location>
</feature>
<evidence type="ECO:0000256" key="1">
    <source>
        <dbReference type="SAM" id="MobiDB-lite"/>
    </source>
</evidence>
<feature type="region of interest" description="Disordered" evidence="1">
    <location>
        <begin position="185"/>
        <end position="207"/>
    </location>
</feature>
<keyword evidence="3" id="KW-1185">Reference proteome</keyword>
<accession>A0A0C3PD55</accession>
<dbReference type="Proteomes" id="UP000054217">
    <property type="component" value="Unassembled WGS sequence"/>
</dbReference>
<reference evidence="2 3" key="1">
    <citation type="submission" date="2014-04" db="EMBL/GenBank/DDBJ databases">
        <authorList>
            <consortium name="DOE Joint Genome Institute"/>
            <person name="Kuo A."/>
            <person name="Kohler A."/>
            <person name="Costa M.D."/>
            <person name="Nagy L.G."/>
            <person name="Floudas D."/>
            <person name="Copeland A."/>
            <person name="Barry K.W."/>
            <person name="Cichocki N."/>
            <person name="Veneault-Fourrey C."/>
            <person name="LaButti K."/>
            <person name="Lindquist E.A."/>
            <person name="Lipzen A."/>
            <person name="Lundell T."/>
            <person name="Morin E."/>
            <person name="Murat C."/>
            <person name="Sun H."/>
            <person name="Tunlid A."/>
            <person name="Henrissat B."/>
            <person name="Grigoriev I.V."/>
            <person name="Hibbett D.S."/>
            <person name="Martin F."/>
            <person name="Nordberg H.P."/>
            <person name="Cantor M.N."/>
            <person name="Hua S.X."/>
        </authorList>
    </citation>
    <scope>NUCLEOTIDE SEQUENCE [LARGE SCALE GENOMIC DNA]</scope>
    <source>
        <strain evidence="2 3">Marx 270</strain>
    </source>
</reference>
<reference evidence="3" key="2">
    <citation type="submission" date="2015-01" db="EMBL/GenBank/DDBJ databases">
        <title>Evolutionary Origins and Diversification of the Mycorrhizal Mutualists.</title>
        <authorList>
            <consortium name="DOE Joint Genome Institute"/>
            <consortium name="Mycorrhizal Genomics Consortium"/>
            <person name="Kohler A."/>
            <person name="Kuo A."/>
            <person name="Nagy L.G."/>
            <person name="Floudas D."/>
            <person name="Copeland A."/>
            <person name="Barry K.W."/>
            <person name="Cichocki N."/>
            <person name="Veneault-Fourrey C."/>
            <person name="LaButti K."/>
            <person name="Lindquist E.A."/>
            <person name="Lipzen A."/>
            <person name="Lundell T."/>
            <person name="Morin E."/>
            <person name="Murat C."/>
            <person name="Riley R."/>
            <person name="Ohm R."/>
            <person name="Sun H."/>
            <person name="Tunlid A."/>
            <person name="Henrissat B."/>
            <person name="Grigoriev I.V."/>
            <person name="Hibbett D.S."/>
            <person name="Martin F."/>
        </authorList>
    </citation>
    <scope>NUCLEOTIDE SEQUENCE [LARGE SCALE GENOMIC DNA]</scope>
    <source>
        <strain evidence="3">Marx 270</strain>
    </source>
</reference>
<dbReference type="HOGENOM" id="CLU_657413_0_0_1"/>
<dbReference type="AlphaFoldDB" id="A0A0C3PD55"/>
<organism evidence="2 3">
    <name type="scientific">Pisolithus tinctorius Marx 270</name>
    <dbReference type="NCBI Taxonomy" id="870435"/>
    <lineage>
        <taxon>Eukaryota</taxon>
        <taxon>Fungi</taxon>
        <taxon>Dikarya</taxon>
        <taxon>Basidiomycota</taxon>
        <taxon>Agaricomycotina</taxon>
        <taxon>Agaricomycetes</taxon>
        <taxon>Agaricomycetidae</taxon>
        <taxon>Boletales</taxon>
        <taxon>Sclerodermatineae</taxon>
        <taxon>Pisolithaceae</taxon>
        <taxon>Pisolithus</taxon>
    </lineage>
</organism>
<sequence length="418" mass="46205">MYLPAEALLGRVTEQFLAHHLVGRYPLVFGPWCKALDLEAEYFLPISRSVIEILEHSQNAAFRSKYQWLMKVARHTLDTTFQASVAAINSHLAEPAVDGAEEEQDDYPSAVQLSDEDVLCQVLEQLFRIGVPQRRPKLATDIGTLLKGDDHNLIDSRDNATLEGATDVPLSWPDAEIADATVATARPSHKHGHMTEHAPDGRGTMEEQFPEGDNHAFTEHMCEDTCLAHGSAPDSDSATSLSNPHIGLALDLPNERNHSGSITTPHFRQTLGPSCFDYLDAVCMDLDTVTRHHPGEEFPFEELLEVDSIPLTHGQPDVNLILDDNFSLDDVEIGNTPRPSIDVPLSSDFDFDFVLFDPDDVAEPAAEDSNTDLLVNASPTNDDDSFRILEDEWWDAIETAPLCDEDAAASFVADLWVL</sequence>
<evidence type="ECO:0000313" key="2">
    <source>
        <dbReference type="EMBL" id="KIO06011.1"/>
    </source>
</evidence>
<dbReference type="OrthoDB" id="3141012at2759"/>